<organism evidence="3">
    <name type="scientific">Ditylum brightwellii</name>
    <dbReference type="NCBI Taxonomy" id="49249"/>
    <lineage>
        <taxon>Eukaryota</taxon>
        <taxon>Sar</taxon>
        <taxon>Stramenopiles</taxon>
        <taxon>Ochrophyta</taxon>
        <taxon>Bacillariophyta</taxon>
        <taxon>Mediophyceae</taxon>
        <taxon>Lithodesmiophycidae</taxon>
        <taxon>Lithodesmiales</taxon>
        <taxon>Lithodesmiaceae</taxon>
        <taxon>Ditylum</taxon>
    </lineage>
</organism>
<dbReference type="PROSITE" id="PS50106">
    <property type="entry name" value="PDZ"/>
    <property type="match status" value="1"/>
</dbReference>
<dbReference type="EMBL" id="HBNS01011851">
    <property type="protein sequence ID" value="CAE4597087.1"/>
    <property type="molecule type" value="Transcribed_RNA"/>
</dbReference>
<dbReference type="Gene3D" id="2.30.42.10">
    <property type="match status" value="1"/>
</dbReference>
<protein>
    <recommendedName>
        <fullName evidence="2">PDZ domain-containing protein</fullName>
    </recommendedName>
</protein>
<name>A0A7S4QXL1_9STRA</name>
<dbReference type="InterPro" id="IPR001478">
    <property type="entry name" value="PDZ"/>
</dbReference>
<feature type="compositionally biased region" description="Basic and acidic residues" evidence="1">
    <location>
        <begin position="459"/>
        <end position="474"/>
    </location>
</feature>
<accession>A0A7S4QXL1</accession>
<evidence type="ECO:0000256" key="1">
    <source>
        <dbReference type="SAM" id="MobiDB-lite"/>
    </source>
</evidence>
<feature type="region of interest" description="Disordered" evidence="1">
    <location>
        <begin position="1"/>
        <end position="56"/>
    </location>
</feature>
<dbReference type="SUPFAM" id="SSF50156">
    <property type="entry name" value="PDZ domain-like"/>
    <property type="match status" value="1"/>
</dbReference>
<feature type="region of interest" description="Disordered" evidence="1">
    <location>
        <begin position="1276"/>
        <end position="1343"/>
    </location>
</feature>
<feature type="compositionally biased region" description="Polar residues" evidence="1">
    <location>
        <begin position="114"/>
        <end position="129"/>
    </location>
</feature>
<feature type="compositionally biased region" description="Polar residues" evidence="1">
    <location>
        <begin position="1276"/>
        <end position="1287"/>
    </location>
</feature>
<feature type="compositionally biased region" description="Basic and acidic residues" evidence="1">
    <location>
        <begin position="16"/>
        <end position="36"/>
    </location>
</feature>
<feature type="region of interest" description="Disordered" evidence="1">
    <location>
        <begin position="105"/>
        <end position="152"/>
    </location>
</feature>
<feature type="compositionally biased region" description="Polar residues" evidence="1">
    <location>
        <begin position="1"/>
        <end position="12"/>
    </location>
</feature>
<feature type="domain" description="PDZ" evidence="2">
    <location>
        <begin position="316"/>
        <end position="366"/>
    </location>
</feature>
<feature type="compositionally biased region" description="Polar residues" evidence="1">
    <location>
        <begin position="37"/>
        <end position="46"/>
    </location>
</feature>
<sequence length="1466" mass="165219">MEQQNSPTTGGTDNDGLFRENTIRLNIDDNRSEPRQKTSPLTSISKSGLHGIPASGRIEPYQNRLQHIVVDCENDDSYSSDDIEVLQVEYARQKIGQYVFERSKKQAIKKEDSPSSTPTQNVSYLSSASMPPCHDEGGTKVHLTGPARQEDDTSFHKINDACNGNAKKERTALCPPQCSNHYIGVGVARNGIIPGNSFPPPQCGDRYVGVGVERNGAIPGETTTASIPPMDARRISHDPSCSTSVMEDKGKLNNFQHAKEKERSMRAEVSKQKMHEPTEYEACLPATVNGLMIRVGEIKQSVIFLCYRRFEDGSMGPAELGHLVRNTGDKIISINGISTSNKSFDEVVEMMKRSSKQGSVTMRFLERYASLQNGIVHVDGISFQTDLLDQIDCWVTNGSSNKFQRLTHNKLCSLQTLQTSSISSSRSNEQKAALDPPTIHVVSHEPSPIPSFPTQRPEAPMKESQKETSRDLPRHQFPGRKRKRVKYGKDHDCELDDFTPTATGPGKEQGRKHDNLFLMHEIEHLSRTEVDDETGLPTRLFTVLNTNDETLYDFRVDIGTSLIPNSGYGAFLTFLGARVLQPHLQEQSDKILENRIAHVPPTMFPLSATTPDGSIVRVAMAGDNLHGNDNCLYWPESSIPLFAPKSNGDLVRVKTKGANIRAESDSSLAFVTSARKKRKGRGLGFLEIFAETDYIHDSSREFCSYSDGCGLIDLGRYGPLQKEDRKIDTNFDFKNFIFDFEPAAWNFGVSEKIKGRKQIIDVTEDATGEPHLIAKENIPMYVNEVGHNKNLCQNVVARDKDDRVVHYYFHQDTSMKKGDKVELLVNYLDAYEETRERKGYGKANLEKGIKADDDDRSRLKRNFVDRKVMEEEIELMSYSDLTKALTFIHSRILQPVIATTDWFIEHSDAWVELYKTNKKNGIDLGNVDSNNLLFPMNPPHWRQWLARRRMRWLGERFQKHLDNLLKKANNQWLMRHKSDLIFVRETISIMEWDTMHRMLPFVRYLRNKSGKTLLQMMFDEMSEEVLYVSSGQLANPYDESLWCPIAMKLTKQSLRTVVASFLVKTDEQDQIKQQLIEALLKNAANAAFEVRKACKQLCQPIWDENTEISAKLLGVQSATSIPIASHLPFLIAATNPAYNRRISTGGVSLTENDQLQRETMEVGGSDNTLDRNCKVVEDSKISLIANSDVRSQIQCFASVARHTDSFKDGSVKINEHYYLLFQVVLVVHAIASSSLACNSCPSESGVQNNQDNEFYSLKKLCKSVGFNANHAEALFSQQEGKKNTPSRGSARGHGTKLCKATSISKSGSTHCQFQSEKKRKDDAVNTKSYKAKPKSKGRASKTYSDRKTTSIIKPITTRSIFWATLWKGLEELGWYVTNGKRPNDHYFMPPGTERTAGFKHRVDYFDSTTQLIDFLTSDSRWKGENQVLEAIQLFNDCVALLSKLRASRQMPENCTVDLLIDAVKTN</sequence>
<reference evidence="3" key="1">
    <citation type="submission" date="2021-01" db="EMBL/GenBank/DDBJ databases">
        <authorList>
            <person name="Corre E."/>
            <person name="Pelletier E."/>
            <person name="Niang G."/>
            <person name="Scheremetjew M."/>
            <person name="Finn R."/>
            <person name="Kale V."/>
            <person name="Holt S."/>
            <person name="Cochrane G."/>
            <person name="Meng A."/>
            <person name="Brown T."/>
            <person name="Cohen L."/>
        </authorList>
    </citation>
    <scope>NUCLEOTIDE SEQUENCE</scope>
    <source>
        <strain evidence="3">GSO104</strain>
    </source>
</reference>
<feature type="compositionally biased region" description="Basic residues" evidence="1">
    <location>
        <begin position="477"/>
        <end position="486"/>
    </location>
</feature>
<evidence type="ECO:0000313" key="3">
    <source>
        <dbReference type="EMBL" id="CAE4597087.1"/>
    </source>
</evidence>
<feature type="compositionally biased region" description="Basic and acidic residues" evidence="1">
    <location>
        <begin position="1315"/>
        <end position="1324"/>
    </location>
</feature>
<feature type="region of interest" description="Disordered" evidence="1">
    <location>
        <begin position="440"/>
        <end position="488"/>
    </location>
</feature>
<feature type="compositionally biased region" description="Polar residues" evidence="1">
    <location>
        <begin position="1301"/>
        <end position="1314"/>
    </location>
</feature>
<proteinExistence type="predicted"/>
<evidence type="ECO:0000259" key="2">
    <source>
        <dbReference type="PROSITE" id="PS50106"/>
    </source>
</evidence>
<feature type="compositionally biased region" description="Basic residues" evidence="1">
    <location>
        <begin position="1329"/>
        <end position="1339"/>
    </location>
</feature>
<gene>
    <name evidence="3" type="ORF">DBRI00130_LOCUS9579</name>
</gene>
<dbReference type="CDD" id="cd00136">
    <property type="entry name" value="PDZ_canonical"/>
    <property type="match status" value="1"/>
</dbReference>
<dbReference type="InterPro" id="IPR036034">
    <property type="entry name" value="PDZ_sf"/>
</dbReference>